<dbReference type="EMBL" id="JAXCGZ010000183">
    <property type="protein sequence ID" value="KAK7086452.1"/>
    <property type="molecule type" value="Genomic_DNA"/>
</dbReference>
<dbReference type="PRINTS" id="PR00740">
    <property type="entry name" value="GLHYDRLASE27"/>
</dbReference>
<evidence type="ECO:0000256" key="9">
    <source>
        <dbReference type="ARBA" id="ARBA00023295"/>
    </source>
</evidence>
<evidence type="ECO:0000256" key="11">
    <source>
        <dbReference type="SAM" id="SignalP"/>
    </source>
</evidence>
<keyword evidence="4 10" id="KW-0378">Hydrolase</keyword>
<keyword evidence="7" id="KW-0325">Glycoprotein</keyword>
<comment type="caution">
    <text evidence="13">The sequence shown here is derived from an EMBL/GenBank/DDBJ whole genome shotgun (WGS) entry which is preliminary data.</text>
</comment>
<evidence type="ECO:0000256" key="7">
    <source>
        <dbReference type="ARBA" id="ARBA00023180"/>
    </source>
</evidence>
<organism evidence="13 14">
    <name type="scientific">Halocaridina rubra</name>
    <name type="common">Hawaiian red shrimp</name>
    <dbReference type="NCBI Taxonomy" id="373956"/>
    <lineage>
        <taxon>Eukaryota</taxon>
        <taxon>Metazoa</taxon>
        <taxon>Ecdysozoa</taxon>
        <taxon>Arthropoda</taxon>
        <taxon>Crustacea</taxon>
        <taxon>Multicrustacea</taxon>
        <taxon>Malacostraca</taxon>
        <taxon>Eumalacostraca</taxon>
        <taxon>Eucarida</taxon>
        <taxon>Decapoda</taxon>
        <taxon>Pleocyemata</taxon>
        <taxon>Caridea</taxon>
        <taxon>Atyoidea</taxon>
        <taxon>Atyidae</taxon>
        <taxon>Halocaridina</taxon>
    </lineage>
</organism>
<protein>
    <recommendedName>
        <fullName evidence="10">Alpha-galactosidase</fullName>
        <ecNumber evidence="10">3.2.1.-</ecNumber>
    </recommendedName>
</protein>
<evidence type="ECO:0000313" key="14">
    <source>
        <dbReference type="Proteomes" id="UP001381693"/>
    </source>
</evidence>
<dbReference type="Gene3D" id="3.20.20.70">
    <property type="entry name" value="Aldolase class I"/>
    <property type="match status" value="1"/>
</dbReference>
<comment type="subcellular location">
    <subcellularLocation>
        <location evidence="1">Lysosome</location>
    </subcellularLocation>
</comment>
<keyword evidence="6 10" id="KW-1015">Disulfide bond</keyword>
<keyword evidence="5" id="KW-0443">Lipid metabolism</keyword>
<dbReference type="Pfam" id="PF17450">
    <property type="entry name" value="Melibiase_2_C"/>
    <property type="match status" value="1"/>
</dbReference>
<dbReference type="GO" id="GO:0005764">
    <property type="term" value="C:lysosome"/>
    <property type="evidence" value="ECO:0007669"/>
    <property type="project" value="UniProtKB-SubCell"/>
</dbReference>
<evidence type="ECO:0000313" key="13">
    <source>
        <dbReference type="EMBL" id="KAK7086452.1"/>
    </source>
</evidence>
<dbReference type="InterPro" id="IPR035373">
    <property type="entry name" value="Melibiase/NAGA_C"/>
</dbReference>
<dbReference type="InterPro" id="IPR013785">
    <property type="entry name" value="Aldolase_TIM"/>
</dbReference>
<dbReference type="InterPro" id="IPR000111">
    <property type="entry name" value="Glyco_hydro_27/36_CS"/>
</dbReference>
<evidence type="ECO:0000256" key="8">
    <source>
        <dbReference type="ARBA" id="ARBA00023228"/>
    </source>
</evidence>
<evidence type="ECO:0000256" key="5">
    <source>
        <dbReference type="ARBA" id="ARBA00023098"/>
    </source>
</evidence>
<proteinExistence type="inferred from homology"/>
<dbReference type="FunFam" id="3.20.20.70:FF:000070">
    <property type="entry name" value="Alpha-galactosidase"/>
    <property type="match status" value="1"/>
</dbReference>
<dbReference type="InterPro" id="IPR013780">
    <property type="entry name" value="Glyco_hydro_b"/>
</dbReference>
<dbReference type="SUPFAM" id="SSF51445">
    <property type="entry name" value="(Trans)glycosidases"/>
    <property type="match status" value="1"/>
</dbReference>
<evidence type="ECO:0000256" key="3">
    <source>
        <dbReference type="ARBA" id="ARBA00011738"/>
    </source>
</evidence>
<dbReference type="GO" id="GO:0016139">
    <property type="term" value="P:glycoside catabolic process"/>
    <property type="evidence" value="ECO:0007669"/>
    <property type="project" value="TreeGrafter"/>
</dbReference>
<dbReference type="PROSITE" id="PS00512">
    <property type="entry name" value="ALPHA_GALACTOSIDASE"/>
    <property type="match status" value="1"/>
</dbReference>
<evidence type="ECO:0000256" key="4">
    <source>
        <dbReference type="ARBA" id="ARBA00022801"/>
    </source>
</evidence>
<sequence length="411" mass="45705">MKKYLVIVCTLLLISSAVALDNGLALTPPMGWLAWERFRCNVDCATDPYNCISESLFMTMGDLLVSQGYAALGYNIVSLDDCWLDDERDADGKLQPDAARFPSGLKGLADFLHAKGLKFGMYEDYGNYTCAGYPGILGYLEIDAQTFAEWGVDYVKLDGCYADPVDMDQGYPEFGQYLNATGRPMVYSCSWPDYQLVNGMTPDWDSIIRTCNLWRNFDDIQDSWESVSSIINYYGDNQDDIIPNAGPGHWNDPDMLIIGNFGLSYEQAKAQMALWAILAAPLLMSNDLRNMDPQYKEILQNEAIIAVDQDTLGLQGRRYSKEGNIDIWGRMINPTTDTEYSYAIAALNQNTDGTPRDVTIPLSLIGMTYSGGYTCTDLYTGVTLGNYAPDSNIEVRVNPTGVVILRCDINS</sequence>
<dbReference type="Pfam" id="PF16499">
    <property type="entry name" value="Melibiase_2"/>
    <property type="match status" value="1"/>
</dbReference>
<keyword evidence="8" id="KW-0458">Lysosome</keyword>
<dbReference type="SUPFAM" id="SSF51011">
    <property type="entry name" value="Glycosyl hydrolase domain"/>
    <property type="match status" value="1"/>
</dbReference>
<feature type="signal peptide" evidence="11">
    <location>
        <begin position="1"/>
        <end position="19"/>
    </location>
</feature>
<gene>
    <name evidence="13" type="ORF">SK128_004219</name>
</gene>
<dbReference type="EC" id="3.2.1.-" evidence="10"/>
<dbReference type="PANTHER" id="PTHR11452">
    <property type="entry name" value="ALPHA-GALACTOSIDASE/ALPHA-N-ACETYLGALACTOSAMINIDASE"/>
    <property type="match status" value="1"/>
</dbReference>
<evidence type="ECO:0000256" key="10">
    <source>
        <dbReference type="RuleBase" id="RU361168"/>
    </source>
</evidence>
<comment type="similarity">
    <text evidence="2 10">Belongs to the glycosyl hydrolase 27 family.</text>
</comment>
<dbReference type="GO" id="GO:0016020">
    <property type="term" value="C:membrane"/>
    <property type="evidence" value="ECO:0007669"/>
    <property type="project" value="GOC"/>
</dbReference>
<feature type="domain" description="Alpha galactosidase A C-terminal" evidence="12">
    <location>
        <begin position="313"/>
        <end position="401"/>
    </location>
</feature>
<name>A0AAN9AGG5_HALRR</name>
<dbReference type="AlphaFoldDB" id="A0AAN9AGG5"/>
<dbReference type="InterPro" id="IPR017853">
    <property type="entry name" value="GH"/>
</dbReference>
<comment type="subunit">
    <text evidence="3 10">Homodimer.</text>
</comment>
<dbReference type="Gene3D" id="2.60.40.1180">
    <property type="entry name" value="Golgi alpha-mannosidase II"/>
    <property type="match status" value="1"/>
</dbReference>
<dbReference type="GO" id="GO:0019377">
    <property type="term" value="P:glycolipid catabolic process"/>
    <property type="evidence" value="ECO:0007669"/>
    <property type="project" value="UniProtKB-ARBA"/>
</dbReference>
<evidence type="ECO:0000256" key="6">
    <source>
        <dbReference type="ARBA" id="ARBA00023157"/>
    </source>
</evidence>
<evidence type="ECO:0000259" key="12">
    <source>
        <dbReference type="Pfam" id="PF17450"/>
    </source>
</evidence>
<feature type="chain" id="PRO_5043045819" description="Alpha-galactosidase" evidence="11">
    <location>
        <begin position="20"/>
        <end position="411"/>
    </location>
</feature>
<dbReference type="Proteomes" id="UP001381693">
    <property type="component" value="Unassembled WGS sequence"/>
</dbReference>
<keyword evidence="14" id="KW-1185">Reference proteome</keyword>
<dbReference type="GO" id="GO:0004557">
    <property type="term" value="F:alpha-galactosidase activity"/>
    <property type="evidence" value="ECO:0007669"/>
    <property type="project" value="TreeGrafter"/>
</dbReference>
<keyword evidence="9 10" id="KW-0326">Glycosidase</keyword>
<dbReference type="CDD" id="cd14792">
    <property type="entry name" value="GH27"/>
    <property type="match status" value="1"/>
</dbReference>
<dbReference type="InterPro" id="IPR002241">
    <property type="entry name" value="Glyco_hydro_27"/>
</dbReference>
<evidence type="ECO:0000256" key="1">
    <source>
        <dbReference type="ARBA" id="ARBA00004371"/>
    </source>
</evidence>
<dbReference type="GO" id="GO:0009311">
    <property type="term" value="P:oligosaccharide metabolic process"/>
    <property type="evidence" value="ECO:0007669"/>
    <property type="project" value="TreeGrafter"/>
</dbReference>
<dbReference type="PANTHER" id="PTHR11452:SF86">
    <property type="entry name" value="ALPHA-GALACTOSIDASE"/>
    <property type="match status" value="1"/>
</dbReference>
<keyword evidence="11" id="KW-0732">Signal</keyword>
<evidence type="ECO:0000256" key="2">
    <source>
        <dbReference type="ARBA" id="ARBA00009743"/>
    </source>
</evidence>
<accession>A0AAN9AGG5</accession>
<reference evidence="13 14" key="1">
    <citation type="submission" date="2023-11" db="EMBL/GenBank/DDBJ databases">
        <title>Halocaridina rubra genome assembly.</title>
        <authorList>
            <person name="Smith C."/>
        </authorList>
    </citation>
    <scope>NUCLEOTIDE SEQUENCE [LARGE SCALE GENOMIC DNA]</scope>
    <source>
        <strain evidence="13">EP-1</strain>
        <tissue evidence="13">Whole</tissue>
    </source>
</reference>